<dbReference type="GO" id="GO:0102965">
    <property type="term" value="F:alcohol-forming long-chain fatty acyl-CoA reductase activity"/>
    <property type="evidence" value="ECO:0007669"/>
    <property type="project" value="UniProtKB-EC"/>
</dbReference>
<reference evidence="3 4" key="1">
    <citation type="journal article" date="2015" name="Nat. Commun.">
        <title>Outbred genome sequencing and CRISPR/Cas9 gene editing in butterflies.</title>
        <authorList>
            <person name="Li X."/>
            <person name="Fan D."/>
            <person name="Zhang W."/>
            <person name="Liu G."/>
            <person name="Zhang L."/>
            <person name="Zhao L."/>
            <person name="Fang X."/>
            <person name="Chen L."/>
            <person name="Dong Y."/>
            <person name="Chen Y."/>
            <person name="Ding Y."/>
            <person name="Zhao R."/>
            <person name="Feng M."/>
            <person name="Zhu Y."/>
            <person name="Feng Y."/>
            <person name="Jiang X."/>
            <person name="Zhu D."/>
            <person name="Xiang H."/>
            <person name="Feng X."/>
            <person name="Li S."/>
            <person name="Wang J."/>
            <person name="Zhang G."/>
            <person name="Kronforst M.R."/>
            <person name="Wang W."/>
        </authorList>
    </citation>
    <scope>NUCLEOTIDE SEQUENCE [LARGE SCALE GENOMIC DNA]</scope>
    <source>
        <strain evidence="3">Ya'a_city_454_Pm</strain>
        <tissue evidence="3">Whole body</tissue>
    </source>
</reference>
<dbReference type="Proteomes" id="UP000053240">
    <property type="component" value="Unassembled WGS sequence"/>
</dbReference>
<protein>
    <recommendedName>
        <fullName evidence="1">Fatty acyl-CoA reductase</fullName>
        <ecNumber evidence="1">1.2.1.84</ecNumber>
    </recommendedName>
</protein>
<comment type="function">
    <text evidence="1">Catalyzes the reduction of fatty acyl-CoA to fatty alcohols.</text>
</comment>
<organism evidence="3 4">
    <name type="scientific">Papilio machaon</name>
    <name type="common">Old World swallowtail butterfly</name>
    <dbReference type="NCBI Taxonomy" id="76193"/>
    <lineage>
        <taxon>Eukaryota</taxon>
        <taxon>Metazoa</taxon>
        <taxon>Ecdysozoa</taxon>
        <taxon>Arthropoda</taxon>
        <taxon>Hexapoda</taxon>
        <taxon>Insecta</taxon>
        <taxon>Pterygota</taxon>
        <taxon>Neoptera</taxon>
        <taxon>Endopterygota</taxon>
        <taxon>Lepidoptera</taxon>
        <taxon>Glossata</taxon>
        <taxon>Ditrysia</taxon>
        <taxon>Papilionoidea</taxon>
        <taxon>Papilionidae</taxon>
        <taxon>Papilioninae</taxon>
        <taxon>Papilio</taxon>
    </lineage>
</organism>
<dbReference type="InterPro" id="IPR036291">
    <property type="entry name" value="NAD(P)-bd_dom_sf"/>
</dbReference>
<keyword evidence="1" id="KW-0560">Oxidoreductase</keyword>
<keyword evidence="1" id="KW-0444">Lipid biosynthesis</keyword>
<dbReference type="GO" id="GO:0005777">
    <property type="term" value="C:peroxisome"/>
    <property type="evidence" value="ECO:0007669"/>
    <property type="project" value="TreeGrafter"/>
</dbReference>
<dbReference type="EC" id="1.2.1.84" evidence="1"/>
<evidence type="ECO:0000313" key="3">
    <source>
        <dbReference type="EMBL" id="KPJ06883.1"/>
    </source>
</evidence>
<evidence type="ECO:0000259" key="2">
    <source>
        <dbReference type="Pfam" id="PF07993"/>
    </source>
</evidence>
<sequence>MFWTNGFVRVCLNINLLRNAATVFKITSNKYYHRNVADFYAGKSVFITGGTGFLGKAFIEKLLYTTDIEKIYILIRETQQLRAHVRLRNILENPIFSRLKKEKPNALEKVVPIPGDIVKPNLGISSTDERLLIDKVSVVIHSAATINFNEPLLKALEINYEGTRKVLSLCKKIKNVQAYVHISTAYSNTDKKIVEEHVYSMPADVSYIYNELARVGNDKDKISTLLYGKPNTYTFTKALAESLIATEHENIPTVIIRPTMVAPSINEPFKSWLDNVSLPTTFLLCGATGMNRVIRGKKSNIIDFVPIDYVTNFTLVAATTLQKSSKLAVYNCGTSSTNPIHLDEVFNYFNKANIKFTSNDSRFPKVFIVESQLARDILTFITQILPAYIFDTLLKMKGQQPRHPLPTPPFSLYTCATKAQREREAWAEGAGLLDVPIY</sequence>
<dbReference type="InterPro" id="IPR026055">
    <property type="entry name" value="FAR"/>
</dbReference>
<dbReference type="AlphaFoldDB" id="A0A194QMY2"/>
<evidence type="ECO:0000313" key="4">
    <source>
        <dbReference type="Proteomes" id="UP000053240"/>
    </source>
</evidence>
<accession>A0A194QMY2</accession>
<keyword evidence="1" id="KW-0443">Lipid metabolism</keyword>
<dbReference type="GO" id="GO:0035336">
    <property type="term" value="P:long-chain fatty-acyl-CoA metabolic process"/>
    <property type="evidence" value="ECO:0007669"/>
    <property type="project" value="TreeGrafter"/>
</dbReference>
<dbReference type="CDD" id="cd05236">
    <property type="entry name" value="FAR-N_SDR_e"/>
    <property type="match status" value="1"/>
</dbReference>
<keyword evidence="4" id="KW-1185">Reference proteome</keyword>
<dbReference type="GO" id="GO:0080019">
    <property type="term" value="F:alcohol-forming very long-chain fatty acyl-CoA reductase activity"/>
    <property type="evidence" value="ECO:0007669"/>
    <property type="project" value="InterPro"/>
</dbReference>
<evidence type="ECO:0000256" key="1">
    <source>
        <dbReference type="RuleBase" id="RU363097"/>
    </source>
</evidence>
<dbReference type="PANTHER" id="PTHR11011">
    <property type="entry name" value="MALE STERILITY PROTEIN 2-RELATED"/>
    <property type="match status" value="1"/>
</dbReference>
<dbReference type="InParanoid" id="A0A194QMY2"/>
<dbReference type="InterPro" id="IPR013120">
    <property type="entry name" value="FAR_NAD-bd"/>
</dbReference>
<gene>
    <name evidence="3" type="ORF">RR48_11382</name>
</gene>
<keyword evidence="1" id="KW-0521">NADP</keyword>
<proteinExistence type="inferred from homology"/>
<dbReference type="Gene3D" id="3.40.50.720">
    <property type="entry name" value="NAD(P)-binding Rossmann-like Domain"/>
    <property type="match status" value="1"/>
</dbReference>
<comment type="similarity">
    <text evidence="1">Belongs to the fatty acyl-CoA reductase family.</text>
</comment>
<comment type="catalytic activity">
    <reaction evidence="1">
        <text>a long-chain fatty acyl-CoA + 2 NADPH + 2 H(+) = a long-chain primary fatty alcohol + 2 NADP(+) + CoA</text>
        <dbReference type="Rhea" id="RHEA:52716"/>
        <dbReference type="ChEBI" id="CHEBI:15378"/>
        <dbReference type="ChEBI" id="CHEBI:57287"/>
        <dbReference type="ChEBI" id="CHEBI:57783"/>
        <dbReference type="ChEBI" id="CHEBI:58349"/>
        <dbReference type="ChEBI" id="CHEBI:77396"/>
        <dbReference type="ChEBI" id="CHEBI:83139"/>
        <dbReference type="EC" id="1.2.1.84"/>
    </reaction>
</comment>
<dbReference type="Pfam" id="PF07993">
    <property type="entry name" value="NAD_binding_4"/>
    <property type="match status" value="1"/>
</dbReference>
<name>A0A194QMY2_PAPMA</name>
<dbReference type="PANTHER" id="PTHR11011:SF45">
    <property type="entry name" value="FATTY ACYL-COA REDUCTASE CG8306-RELATED"/>
    <property type="match status" value="1"/>
</dbReference>
<feature type="domain" description="Thioester reductase (TE)" evidence="2">
    <location>
        <begin position="47"/>
        <end position="313"/>
    </location>
</feature>
<dbReference type="SUPFAM" id="SSF51735">
    <property type="entry name" value="NAD(P)-binding Rossmann-fold domains"/>
    <property type="match status" value="1"/>
</dbReference>
<dbReference type="EMBL" id="KQ461194">
    <property type="protein sequence ID" value="KPJ06883.1"/>
    <property type="molecule type" value="Genomic_DNA"/>
</dbReference>